<dbReference type="RefSeq" id="WP_101437661.1">
    <property type="nucleotide sequence ID" value="NZ_PJMY01000003.1"/>
</dbReference>
<accession>A0A2N3WK15</accession>
<reference evidence="2 3" key="1">
    <citation type="submission" date="2017-12" db="EMBL/GenBank/DDBJ databases">
        <title>Sequencing the genomes of 1000 Actinobacteria strains.</title>
        <authorList>
            <person name="Klenk H.-P."/>
        </authorList>
    </citation>
    <scope>NUCLEOTIDE SEQUENCE [LARGE SCALE GENOMIC DNA]</scope>
    <source>
        <strain evidence="2 3">DSM 45165</strain>
    </source>
</reference>
<feature type="compositionally biased region" description="Low complexity" evidence="1">
    <location>
        <begin position="166"/>
        <end position="177"/>
    </location>
</feature>
<dbReference type="Proteomes" id="UP000233750">
    <property type="component" value="Unassembled WGS sequence"/>
</dbReference>
<feature type="region of interest" description="Disordered" evidence="1">
    <location>
        <begin position="152"/>
        <end position="177"/>
    </location>
</feature>
<protein>
    <submittedName>
        <fullName evidence="2">Uncharacterized protein</fullName>
    </submittedName>
</protein>
<gene>
    <name evidence="2" type="ORF">ATK30_5068</name>
</gene>
<organism evidence="2 3">
    <name type="scientific">Amycolatopsis echigonensis</name>
    <dbReference type="NCBI Taxonomy" id="2576905"/>
    <lineage>
        <taxon>Bacteria</taxon>
        <taxon>Bacillati</taxon>
        <taxon>Actinomycetota</taxon>
        <taxon>Actinomycetes</taxon>
        <taxon>Pseudonocardiales</taxon>
        <taxon>Pseudonocardiaceae</taxon>
        <taxon>Amycolatopsis</taxon>
    </lineage>
</organism>
<keyword evidence="3" id="KW-1185">Reference proteome</keyword>
<comment type="caution">
    <text evidence="2">The sequence shown here is derived from an EMBL/GenBank/DDBJ whole genome shotgun (WGS) entry which is preliminary data.</text>
</comment>
<name>A0A2N3WK15_9PSEU</name>
<proteinExistence type="predicted"/>
<dbReference type="EMBL" id="PJMY01000003">
    <property type="protein sequence ID" value="PKV94195.1"/>
    <property type="molecule type" value="Genomic_DNA"/>
</dbReference>
<sequence>MRGYFTAAAALAVRIAFTCYFAAAAFAIRRIARAIALDRRATGAFHFGATLTDRLARGLRDPLSASPTDGPAVASRSTGLPGPLVARPTVDRIGPSTCAVGRALSTSYFFVSTRRITGNPLAHRPGTDRLSTSTCAVGRVLASSYFPASTRHATGNQLAHRPGTDRASTTTRTASRARTTSYFLASTRHATDNPLTRRPGTDRISTTARADRRARASYPLVNAARTARRALTADNALTGTIRHRLGLTVLGRRRLSAHRPLRSAWHPHFPPLPGALGGAPGLACSV</sequence>
<feature type="region of interest" description="Disordered" evidence="1">
    <location>
        <begin position="62"/>
        <end position="86"/>
    </location>
</feature>
<evidence type="ECO:0000256" key="1">
    <source>
        <dbReference type="SAM" id="MobiDB-lite"/>
    </source>
</evidence>
<evidence type="ECO:0000313" key="3">
    <source>
        <dbReference type="Proteomes" id="UP000233750"/>
    </source>
</evidence>
<evidence type="ECO:0000313" key="2">
    <source>
        <dbReference type="EMBL" id="PKV94195.1"/>
    </source>
</evidence>
<dbReference type="AlphaFoldDB" id="A0A2N3WK15"/>